<feature type="compositionally biased region" description="Basic and acidic residues" evidence="1">
    <location>
        <begin position="9"/>
        <end position="21"/>
    </location>
</feature>
<feature type="region of interest" description="Disordered" evidence="1">
    <location>
        <begin position="365"/>
        <end position="532"/>
    </location>
</feature>
<reference evidence="2 3" key="1">
    <citation type="submission" date="2005-09" db="EMBL/GenBank/DDBJ databases">
        <authorList>
            <person name="Woods D.E."/>
            <person name="Nierman W.C."/>
        </authorList>
    </citation>
    <scope>NUCLEOTIDE SEQUENCE [LARGE SCALE GENOMIC DNA]</scope>
    <source>
        <strain evidence="2 3">1710b</strain>
    </source>
</reference>
<evidence type="ECO:0000313" key="2">
    <source>
        <dbReference type="EMBL" id="ABA51617.1"/>
    </source>
</evidence>
<evidence type="ECO:0000313" key="3">
    <source>
        <dbReference type="Proteomes" id="UP000002700"/>
    </source>
</evidence>
<dbReference type="Proteomes" id="UP000002700">
    <property type="component" value="Chromosome II"/>
</dbReference>
<dbReference type="EnsemblBacteria" id="ABA51617">
    <property type="protein sequence ID" value="ABA51617"/>
    <property type="gene ID" value="BURPS1710b_A0058"/>
</dbReference>
<feature type="region of interest" description="Disordered" evidence="1">
    <location>
        <begin position="259"/>
        <end position="281"/>
    </location>
</feature>
<dbReference type="KEGG" id="bpm:BURPS1710b_A0058"/>
<feature type="compositionally biased region" description="Basic and acidic residues" evidence="1">
    <location>
        <begin position="520"/>
        <end position="532"/>
    </location>
</feature>
<dbReference type="HOGENOM" id="CLU_511614_0_0_4"/>
<evidence type="ECO:0000256" key="1">
    <source>
        <dbReference type="SAM" id="MobiDB-lite"/>
    </source>
</evidence>
<organism evidence="2 3">
    <name type="scientific">Burkholderia pseudomallei (strain 1710b)</name>
    <dbReference type="NCBI Taxonomy" id="320372"/>
    <lineage>
        <taxon>Bacteria</taxon>
        <taxon>Pseudomonadati</taxon>
        <taxon>Pseudomonadota</taxon>
        <taxon>Betaproteobacteria</taxon>
        <taxon>Burkholderiales</taxon>
        <taxon>Burkholderiaceae</taxon>
        <taxon>Burkholderia</taxon>
        <taxon>pseudomallei group</taxon>
    </lineage>
</organism>
<accession>Q3JMI7</accession>
<feature type="compositionally biased region" description="Basic residues" evidence="1">
    <location>
        <begin position="476"/>
        <end position="490"/>
    </location>
</feature>
<sequence>MGAARRPVQARDRNRMEEGAAGRRAAVHIRGRVGRRLPERSARERRRLRVRRDLPRLFPQPELARAARGGRDPAHRRFPAVRDPGREGGRPVLQHPAARLRERAVLPEGRRGARGRDDAHAGARRARAMHVHERDPAGQARADGRHVRAHDERRALSGRRAQPHGRIPAAAAVERERPERRSARQPARADGDVELAERDSRAAGPVRSLGMVQRRRRARGDRLFGIDVGDERGGAARSRLQVPAAVGHAAAAALLRGRDRREHDDPRARHARARGATRERDRRIVDDGAKRRAGRQRRAAISVLRAAQRAAHARAALSALSEDGRAAGCARAGDVQDRCAVAQLARLDERADRAARARPITRAAAISTPRCRSPTIAARRPCARPSARRRAAGTASGPISLPRRPPGSRRAAATRARRQPRRNCRARSPPAPRPAIARSRDTGGARPRRGRAGSPAREARAAPESPRARSNAVAQRPRRNRPASRTRGMRPVRSAYEAEPSDSGRIRAAPTVDGRLGPARSRERALELRARA</sequence>
<name>Q3JMI7_BURP1</name>
<feature type="region of interest" description="Disordered" evidence="1">
    <location>
        <begin position="59"/>
        <end position="200"/>
    </location>
</feature>
<gene>
    <name evidence="2" type="ordered locus">BURPS1710b_A0058</name>
</gene>
<feature type="compositionally biased region" description="Basic and acidic residues" evidence="1">
    <location>
        <begin position="259"/>
        <end position="268"/>
    </location>
</feature>
<feature type="compositionally biased region" description="Basic residues" evidence="1">
    <location>
        <begin position="415"/>
        <end position="425"/>
    </location>
</feature>
<feature type="compositionally biased region" description="Basic and acidic residues" evidence="1">
    <location>
        <begin position="130"/>
        <end position="155"/>
    </location>
</feature>
<dbReference type="AlphaFoldDB" id="Q3JMI7"/>
<dbReference type="EMBL" id="CP000125">
    <property type="protein sequence ID" value="ABA51617.1"/>
    <property type="molecule type" value="Genomic_DNA"/>
</dbReference>
<feature type="region of interest" description="Disordered" evidence="1">
    <location>
        <begin position="1"/>
        <end position="25"/>
    </location>
</feature>
<feature type="compositionally biased region" description="Basic and acidic residues" evidence="1">
    <location>
        <begin position="173"/>
        <end position="200"/>
    </location>
</feature>
<feature type="compositionally biased region" description="Low complexity" evidence="1">
    <location>
        <begin position="452"/>
        <end position="470"/>
    </location>
</feature>
<proteinExistence type="predicted"/>
<feature type="compositionally biased region" description="Basic and acidic residues" evidence="1">
    <location>
        <begin position="99"/>
        <end position="121"/>
    </location>
</feature>
<protein>
    <submittedName>
        <fullName evidence="2">Uncharacterized protein</fullName>
    </submittedName>
</protein>